<proteinExistence type="predicted"/>
<dbReference type="InterPro" id="IPR036291">
    <property type="entry name" value="NAD(P)-bd_dom_sf"/>
</dbReference>
<dbReference type="AlphaFoldDB" id="A0A5C6XEJ7"/>
<evidence type="ECO:0000313" key="2">
    <source>
        <dbReference type="EMBL" id="TXD38953.1"/>
    </source>
</evidence>
<accession>A0A5C6XEJ7</accession>
<keyword evidence="3" id="KW-1185">Reference proteome</keyword>
<name>A0A5C6XEJ7_9DELT</name>
<dbReference type="PANTHER" id="PTHR48079:SF6">
    <property type="entry name" value="NAD(P)-BINDING DOMAIN-CONTAINING PROTEIN-RELATED"/>
    <property type="match status" value="1"/>
</dbReference>
<dbReference type="GO" id="GO:0005737">
    <property type="term" value="C:cytoplasm"/>
    <property type="evidence" value="ECO:0007669"/>
    <property type="project" value="TreeGrafter"/>
</dbReference>
<dbReference type="InterPro" id="IPR051783">
    <property type="entry name" value="NAD(P)-dependent_oxidoreduct"/>
</dbReference>
<dbReference type="Gene3D" id="3.40.50.720">
    <property type="entry name" value="NAD(P)-binding Rossmann-like Domain"/>
    <property type="match status" value="1"/>
</dbReference>
<dbReference type="Pfam" id="PF01370">
    <property type="entry name" value="Epimerase"/>
    <property type="match status" value="1"/>
</dbReference>
<gene>
    <name evidence="2" type="ORF">FRC98_00705</name>
</gene>
<protein>
    <recommendedName>
        <fullName evidence="1">NAD-dependent epimerase/dehydratase domain-containing protein</fullName>
    </recommendedName>
</protein>
<sequence length="302" mass="32244">MASQHGGRVAICGADDRVGGQIARRLVEEGVEVRALAAPDAPRWHLFDVAVDWHVGLRAGDHAHELSQAFAGCGALFIADAARLASGAPDASTARRIAVRELRMRLDAARAAQVPRVVFVSCERAFDPQAIEGAAGLPDDHGEPVREALIAMEAELYRYIAAGMHICIVAAALALGPGDVRSEYVGALDAGGAGWSGYAHFCDARDVAQAAINAARRGRAGRRYPFIGEAITAERFAELRREHGGGGSSHIDEVSWPPSWAIRLDALKSELAAGELGVRSRPLALTLRDAGRWYRRAGMLLF</sequence>
<reference evidence="2 3" key="1">
    <citation type="submission" date="2019-08" db="EMBL/GenBank/DDBJ databases">
        <title>Bradymonadales sp. TMQ4.</title>
        <authorList>
            <person name="Liang Q."/>
        </authorList>
    </citation>
    <scope>NUCLEOTIDE SEQUENCE [LARGE SCALE GENOMIC DNA]</scope>
    <source>
        <strain evidence="2 3">TMQ4</strain>
    </source>
</reference>
<dbReference type="RefSeq" id="WP_146979389.1">
    <property type="nucleotide sequence ID" value="NZ_VOSM01000001.1"/>
</dbReference>
<evidence type="ECO:0000259" key="1">
    <source>
        <dbReference type="Pfam" id="PF01370"/>
    </source>
</evidence>
<dbReference type="Proteomes" id="UP000321412">
    <property type="component" value="Unassembled WGS sequence"/>
</dbReference>
<evidence type="ECO:0000313" key="3">
    <source>
        <dbReference type="Proteomes" id="UP000321412"/>
    </source>
</evidence>
<dbReference type="InterPro" id="IPR001509">
    <property type="entry name" value="Epimerase_deHydtase"/>
</dbReference>
<dbReference type="GO" id="GO:0004029">
    <property type="term" value="F:aldehyde dehydrogenase (NAD+) activity"/>
    <property type="evidence" value="ECO:0007669"/>
    <property type="project" value="TreeGrafter"/>
</dbReference>
<dbReference type="PANTHER" id="PTHR48079">
    <property type="entry name" value="PROTEIN YEEZ"/>
    <property type="match status" value="1"/>
</dbReference>
<feature type="domain" description="NAD-dependent epimerase/dehydratase" evidence="1">
    <location>
        <begin position="11"/>
        <end position="186"/>
    </location>
</feature>
<dbReference type="OrthoDB" id="5509927at2"/>
<organism evidence="2 3">
    <name type="scientific">Lujinxingia vulgaris</name>
    <dbReference type="NCBI Taxonomy" id="2600176"/>
    <lineage>
        <taxon>Bacteria</taxon>
        <taxon>Deltaproteobacteria</taxon>
        <taxon>Bradymonadales</taxon>
        <taxon>Lujinxingiaceae</taxon>
        <taxon>Lujinxingia</taxon>
    </lineage>
</organism>
<dbReference type="SUPFAM" id="SSF51735">
    <property type="entry name" value="NAD(P)-binding Rossmann-fold domains"/>
    <property type="match status" value="1"/>
</dbReference>
<dbReference type="EMBL" id="VOSM01000001">
    <property type="protein sequence ID" value="TXD38953.1"/>
    <property type="molecule type" value="Genomic_DNA"/>
</dbReference>
<comment type="caution">
    <text evidence="2">The sequence shown here is derived from an EMBL/GenBank/DDBJ whole genome shotgun (WGS) entry which is preliminary data.</text>
</comment>